<comment type="caution">
    <text evidence="4">The sequence shown here is derived from an EMBL/GenBank/DDBJ whole genome shotgun (WGS) entry which is preliminary data.</text>
</comment>
<evidence type="ECO:0000313" key="4">
    <source>
        <dbReference type="EMBL" id="PIY32798.1"/>
    </source>
</evidence>
<keyword evidence="2" id="KW-1133">Transmembrane helix</keyword>
<dbReference type="InterPro" id="IPR004147">
    <property type="entry name" value="ABC1_dom"/>
</dbReference>
<feature type="transmembrane region" description="Helical" evidence="2">
    <location>
        <begin position="329"/>
        <end position="355"/>
    </location>
</feature>
<proteinExistence type="inferred from homology"/>
<feature type="non-terminal residue" evidence="4">
    <location>
        <position position="1"/>
    </location>
</feature>
<keyword evidence="2" id="KW-0812">Transmembrane</keyword>
<dbReference type="RefSeq" id="WP_406607388.1">
    <property type="nucleotide sequence ID" value="NZ_PFKO01000163.1"/>
</dbReference>
<feature type="transmembrane region" description="Helical" evidence="2">
    <location>
        <begin position="304"/>
        <end position="323"/>
    </location>
</feature>
<keyword evidence="2" id="KW-0472">Membrane</keyword>
<dbReference type="EMBL" id="PFKO01000163">
    <property type="protein sequence ID" value="PIY32798.1"/>
    <property type="molecule type" value="Genomic_DNA"/>
</dbReference>
<feature type="domain" description="ABC1 atypical kinase-like" evidence="3">
    <location>
        <begin position="2"/>
        <end position="143"/>
    </location>
</feature>
<dbReference type="PANTHER" id="PTHR10566">
    <property type="entry name" value="CHAPERONE-ACTIVITY OF BC1 COMPLEX CABC1 -RELATED"/>
    <property type="match status" value="1"/>
</dbReference>
<dbReference type="InterPro" id="IPR050154">
    <property type="entry name" value="UbiB_kinase"/>
</dbReference>
<evidence type="ECO:0000313" key="5">
    <source>
        <dbReference type="Proteomes" id="UP000230646"/>
    </source>
</evidence>
<dbReference type="AlphaFoldDB" id="A0A2M7PQ99"/>
<organism evidence="4 5">
    <name type="scientific">Candidatus Infernicultor aquiphilus</name>
    <dbReference type="NCBI Taxonomy" id="1805029"/>
    <lineage>
        <taxon>Bacteria</taxon>
        <taxon>Pseudomonadati</taxon>
        <taxon>Atribacterota</taxon>
        <taxon>Candidatus Phoenicimicrobiia</taxon>
        <taxon>Candidatus Pheonicimicrobiales</taxon>
        <taxon>Candidatus Phoenicimicrobiaceae</taxon>
        <taxon>Candidatus Infernicultor</taxon>
    </lineage>
</organism>
<dbReference type="PANTHER" id="PTHR10566:SF113">
    <property type="entry name" value="PROTEIN ACTIVITY OF BC1 COMPLEX KINASE 7, CHLOROPLASTIC"/>
    <property type="match status" value="1"/>
</dbReference>
<accession>A0A2M7PQ99</accession>
<sequence>FAKAIRLELDYGTEGRNAERFRKNFEDDETIYTPKIYWKFSSKRILTMELIQGIKINSIEELDKAGYDRKKIAENGAKAFMKQILIDGFFHADPHPGNMLVMKDEIIGFMDFGMMGRLDEEIKEKGVDLFIAILERKPDKIINEMLNLGITSQEIDTRSLKIDIKEMLDQYYDKSLKEIKLGELINQLVNIAIKYHIRMPVEFALLGKSLLNIEGIGLELDPDFNLAEVAKPYAQDLILERKSPQRLILKLLNELTELYNLIILIPRQLSKTLKKMEEGVFKLEFQHRGLENLITALDRSINRLSYSLILAAIIVGSSLIMQTDKGPHFMGFPVIGVFGFLIAAILGLGLVIMILRSGKM</sequence>
<evidence type="ECO:0000256" key="1">
    <source>
        <dbReference type="ARBA" id="ARBA00009670"/>
    </source>
</evidence>
<protein>
    <submittedName>
        <fullName evidence="4">ABC transporter</fullName>
    </submittedName>
</protein>
<evidence type="ECO:0000259" key="3">
    <source>
        <dbReference type="Pfam" id="PF03109"/>
    </source>
</evidence>
<reference evidence="4 5" key="1">
    <citation type="submission" date="2017-09" db="EMBL/GenBank/DDBJ databases">
        <title>Depth-based differentiation of microbial function through sediment-hosted aquifers and enrichment of novel symbionts in the deep terrestrial subsurface.</title>
        <authorList>
            <person name="Probst A.J."/>
            <person name="Ladd B."/>
            <person name="Jarett J.K."/>
            <person name="Geller-Mcgrath D.E."/>
            <person name="Sieber C.M."/>
            <person name="Emerson J.B."/>
            <person name="Anantharaman K."/>
            <person name="Thomas B.C."/>
            <person name="Malmstrom R."/>
            <person name="Stieglmeier M."/>
            <person name="Klingl A."/>
            <person name="Woyke T."/>
            <person name="Ryan C.M."/>
            <person name="Banfield J.F."/>
        </authorList>
    </citation>
    <scope>NUCLEOTIDE SEQUENCE [LARGE SCALE GENOMIC DNA]</scope>
    <source>
        <strain evidence="4">CG_4_10_14_3_um_filter_34_13</strain>
    </source>
</reference>
<dbReference type="SUPFAM" id="SSF56112">
    <property type="entry name" value="Protein kinase-like (PK-like)"/>
    <property type="match status" value="1"/>
</dbReference>
<dbReference type="InterPro" id="IPR011009">
    <property type="entry name" value="Kinase-like_dom_sf"/>
</dbReference>
<gene>
    <name evidence="4" type="ORF">COZ07_04415</name>
</gene>
<evidence type="ECO:0000256" key="2">
    <source>
        <dbReference type="SAM" id="Phobius"/>
    </source>
</evidence>
<dbReference type="Pfam" id="PF03109">
    <property type="entry name" value="ABC1"/>
    <property type="match status" value="1"/>
</dbReference>
<dbReference type="CDD" id="cd05121">
    <property type="entry name" value="ABC1_ADCK3-like"/>
    <property type="match status" value="1"/>
</dbReference>
<name>A0A2M7PQ99_9BACT</name>
<dbReference type="Proteomes" id="UP000230646">
    <property type="component" value="Unassembled WGS sequence"/>
</dbReference>
<comment type="similarity">
    <text evidence="1">Belongs to the protein kinase superfamily. ADCK protein kinase family.</text>
</comment>